<dbReference type="AlphaFoldDB" id="A0A1F5ETN5"/>
<accession>A0A1F5ETN5</accession>
<protein>
    <submittedName>
        <fullName evidence="1">Uncharacterized protein</fullName>
    </submittedName>
</protein>
<proteinExistence type="predicted"/>
<evidence type="ECO:0000313" key="1">
    <source>
        <dbReference type="EMBL" id="OGD70720.1"/>
    </source>
</evidence>
<comment type="caution">
    <text evidence="1">The sequence shown here is derived from an EMBL/GenBank/DDBJ whole genome shotgun (WGS) entry which is preliminary data.</text>
</comment>
<evidence type="ECO:0000313" key="2">
    <source>
        <dbReference type="Proteomes" id="UP000177390"/>
    </source>
</evidence>
<dbReference type="EMBL" id="MFAH01000046">
    <property type="protein sequence ID" value="OGD70720.1"/>
    <property type="molecule type" value="Genomic_DNA"/>
</dbReference>
<gene>
    <name evidence="1" type="ORF">A3D09_00945</name>
</gene>
<reference evidence="1 2" key="1">
    <citation type="journal article" date="2016" name="Nat. Commun.">
        <title>Thousands of microbial genomes shed light on interconnected biogeochemical processes in an aquifer system.</title>
        <authorList>
            <person name="Anantharaman K."/>
            <person name="Brown C.T."/>
            <person name="Hug L.A."/>
            <person name="Sharon I."/>
            <person name="Castelle C.J."/>
            <person name="Probst A.J."/>
            <person name="Thomas B.C."/>
            <person name="Singh A."/>
            <person name="Wilkins M.J."/>
            <person name="Karaoz U."/>
            <person name="Brodie E.L."/>
            <person name="Williams K.H."/>
            <person name="Hubbard S.S."/>
            <person name="Banfield J.F."/>
        </authorList>
    </citation>
    <scope>NUCLEOTIDE SEQUENCE [LARGE SCALE GENOMIC DNA]</scope>
</reference>
<name>A0A1F5ETN5_9BACT</name>
<dbReference type="Proteomes" id="UP000177390">
    <property type="component" value="Unassembled WGS sequence"/>
</dbReference>
<sequence length="98" mass="10862">MFLLVGEQKRLPFPKTNNVLKNESLSMAFWPIKKDPRGPIFFPRSISLRDSWADSARCDIDCLIGSVWLPSRILAGSVAAFAFASASPLRIVTPLVTL</sequence>
<organism evidence="1 2">
    <name type="scientific">Candidatus Collierbacteria bacterium RIFCSPHIGHO2_02_FULL_49_10</name>
    <dbReference type="NCBI Taxonomy" id="1817723"/>
    <lineage>
        <taxon>Bacteria</taxon>
        <taxon>Candidatus Collieribacteriota</taxon>
    </lineage>
</organism>